<evidence type="ECO:0000313" key="1">
    <source>
        <dbReference type="EMBL" id="KAJ2898892.1"/>
    </source>
</evidence>
<proteinExistence type="predicted"/>
<reference evidence="1" key="1">
    <citation type="submission" date="2022-07" db="EMBL/GenBank/DDBJ databases">
        <title>Phylogenomic reconstructions and comparative analyses of Kickxellomycotina fungi.</title>
        <authorList>
            <person name="Reynolds N.K."/>
            <person name="Stajich J.E."/>
            <person name="Barry K."/>
            <person name="Grigoriev I.V."/>
            <person name="Crous P."/>
            <person name="Smith M.E."/>
        </authorList>
    </citation>
    <scope>NUCLEOTIDE SEQUENCE</scope>
    <source>
        <strain evidence="1">CBS 190363</strain>
    </source>
</reference>
<comment type="caution">
    <text evidence="1">The sequence shown here is derived from an EMBL/GenBank/DDBJ whole genome shotgun (WGS) entry which is preliminary data.</text>
</comment>
<dbReference type="Proteomes" id="UP001139981">
    <property type="component" value="Unassembled WGS sequence"/>
</dbReference>
<gene>
    <name evidence="1" type="ORF">IWW38_001190</name>
</gene>
<evidence type="ECO:0000313" key="2">
    <source>
        <dbReference type="Proteomes" id="UP001139981"/>
    </source>
</evidence>
<protein>
    <submittedName>
        <fullName evidence="1">Uncharacterized protein</fullName>
    </submittedName>
</protein>
<name>A0ACC1M8P2_9FUNG</name>
<dbReference type="EMBL" id="JANBVB010000044">
    <property type="protein sequence ID" value="KAJ2898892.1"/>
    <property type="molecule type" value="Genomic_DNA"/>
</dbReference>
<keyword evidence="2" id="KW-1185">Reference proteome</keyword>
<sequence length="516" mass="58314">MSEHSDLEHAQDCDEPSVLPTARKCRLCGVDADFLAFVQFGPSVDHAIRLQIERYIKRALLLPFQGTDEDSGRSSRKRRRRDDDDDYYEADSYVRGNSRRFASGYRTFYKRDIDEAREAIADSEATHPESVLVIYSQDVGFDLDTTKDFEMEERGPRYERGTNSVVGVSPDSAQGLGNPCFNCSMLGHELRNCPKPLDRETIEANLSAFKGRKQGQFNSRLYLVVEEEKRANEMRQRIRPGQPLSQELREALGLERDDDVPEYVQSIYHHGYPPAYLGSTPHQDPLLTRDEAAIHPGPSTPMLEVFSEDVDYAGEPEADIEDPSASVAIKDAASGDEEGALSESEEGALSEGEVDDELDEQSTESKAIEKSDCNIPLVVYPGLDLAEFDFTSKSRPGKPLRRYTPRQSRYRYYDESQTSYYQSESNSYDEPFEDMLDGYYRSSRPAADAYPHRQSGVATQPRYDDFTCHRRSPRPDTYLRNGSAQPVQSIPANSGDGMDNVDEDWEDGECEMSKSD</sequence>
<accession>A0ACC1M8P2</accession>
<organism evidence="1 2">
    <name type="scientific">Coemansia aciculifera</name>
    <dbReference type="NCBI Taxonomy" id="417176"/>
    <lineage>
        <taxon>Eukaryota</taxon>
        <taxon>Fungi</taxon>
        <taxon>Fungi incertae sedis</taxon>
        <taxon>Zoopagomycota</taxon>
        <taxon>Kickxellomycotina</taxon>
        <taxon>Kickxellomycetes</taxon>
        <taxon>Kickxellales</taxon>
        <taxon>Kickxellaceae</taxon>
        <taxon>Coemansia</taxon>
    </lineage>
</organism>